<name>A0A4R2Q5Y2_9RHOB</name>
<dbReference type="AlphaFoldDB" id="A0A4R2Q5Y2"/>
<keyword evidence="1" id="KW-1133">Transmembrane helix</keyword>
<keyword evidence="1" id="KW-0812">Transmembrane</keyword>
<gene>
    <name evidence="2" type="ORF">EV662_102425</name>
</gene>
<organism evidence="2 3">
    <name type="scientific">Rhodovulum marinum</name>
    <dbReference type="NCBI Taxonomy" id="320662"/>
    <lineage>
        <taxon>Bacteria</taxon>
        <taxon>Pseudomonadati</taxon>
        <taxon>Pseudomonadota</taxon>
        <taxon>Alphaproteobacteria</taxon>
        <taxon>Rhodobacterales</taxon>
        <taxon>Paracoccaceae</taxon>
        <taxon>Rhodovulum</taxon>
    </lineage>
</organism>
<proteinExistence type="predicted"/>
<dbReference type="Proteomes" id="UP000294835">
    <property type="component" value="Unassembled WGS sequence"/>
</dbReference>
<comment type="caution">
    <text evidence="2">The sequence shown here is derived from an EMBL/GenBank/DDBJ whole genome shotgun (WGS) entry which is preliminary data.</text>
</comment>
<sequence length="161" mass="18667">MTWTELFDAAFLRDVLAAVLAIALGVWLPALFAFRRFRTRQWWEKKAAFYQEVIAVLGNLKRLEDRDLQDEMDGRDPGDDHRAHVAWDHEEANQHLRRLSNEGVFLLSRDSQDVLARYFRDIALAIGKETLRDRLIFRAEVTNDALMDVIAAARTDLGVRE</sequence>
<dbReference type="EMBL" id="SLXP01000002">
    <property type="protein sequence ID" value="TCP43228.1"/>
    <property type="molecule type" value="Genomic_DNA"/>
</dbReference>
<feature type="transmembrane region" description="Helical" evidence="1">
    <location>
        <begin position="15"/>
        <end position="34"/>
    </location>
</feature>
<evidence type="ECO:0000313" key="2">
    <source>
        <dbReference type="EMBL" id="TCP43228.1"/>
    </source>
</evidence>
<dbReference type="OrthoDB" id="7850850at2"/>
<keyword evidence="1" id="KW-0472">Membrane</keyword>
<protein>
    <submittedName>
        <fullName evidence="2">Uncharacterized protein</fullName>
    </submittedName>
</protein>
<dbReference type="RefSeq" id="WP_132461070.1">
    <property type="nucleotide sequence ID" value="NZ_SLXP01000002.1"/>
</dbReference>
<keyword evidence="3" id="KW-1185">Reference proteome</keyword>
<evidence type="ECO:0000313" key="3">
    <source>
        <dbReference type="Proteomes" id="UP000294835"/>
    </source>
</evidence>
<accession>A0A4R2Q5Y2</accession>
<evidence type="ECO:0000256" key="1">
    <source>
        <dbReference type="SAM" id="Phobius"/>
    </source>
</evidence>
<reference evidence="2 3" key="1">
    <citation type="submission" date="2019-03" db="EMBL/GenBank/DDBJ databases">
        <title>Genomic Encyclopedia of Type Strains, Phase IV (KMG-IV): sequencing the most valuable type-strain genomes for metagenomic binning, comparative biology and taxonomic classification.</title>
        <authorList>
            <person name="Goeker M."/>
        </authorList>
    </citation>
    <scope>NUCLEOTIDE SEQUENCE [LARGE SCALE GENOMIC DNA]</scope>
    <source>
        <strain evidence="2 3">DSM 18063</strain>
    </source>
</reference>